<feature type="transmembrane region" description="Helical" evidence="1">
    <location>
        <begin position="114"/>
        <end position="136"/>
    </location>
</feature>
<reference evidence="2 3" key="1">
    <citation type="submission" date="2016-09" db="EMBL/GenBank/DDBJ databases">
        <title>The draft genome of Dichanthelium oligosanthes: A C3 panicoid grass species.</title>
        <authorList>
            <person name="Studer A.J."/>
            <person name="Schnable J.C."/>
            <person name="Brutnell T.P."/>
        </authorList>
    </citation>
    <scope>NUCLEOTIDE SEQUENCE [LARGE SCALE GENOMIC DNA]</scope>
    <source>
        <strain evidence="3">cv. Kellogg 1175</strain>
        <tissue evidence="2">Leaf</tissue>
    </source>
</reference>
<accession>A0A1E5UYV2</accession>
<dbReference type="OrthoDB" id="10586645at2759"/>
<evidence type="ECO:0000313" key="2">
    <source>
        <dbReference type="EMBL" id="OEL18008.1"/>
    </source>
</evidence>
<evidence type="ECO:0000256" key="1">
    <source>
        <dbReference type="SAM" id="Phobius"/>
    </source>
</evidence>
<evidence type="ECO:0000313" key="3">
    <source>
        <dbReference type="Proteomes" id="UP000095767"/>
    </source>
</evidence>
<keyword evidence="3" id="KW-1185">Reference proteome</keyword>
<gene>
    <name evidence="2" type="ORF">BAE44_0020972</name>
</gene>
<keyword evidence="1" id="KW-1133">Transmembrane helix</keyword>
<dbReference type="EMBL" id="LWDX02058049">
    <property type="protein sequence ID" value="OEL18008.1"/>
    <property type="molecule type" value="Genomic_DNA"/>
</dbReference>
<name>A0A1E5UYV2_9POAL</name>
<dbReference type="AlphaFoldDB" id="A0A1E5UYV2"/>
<comment type="caution">
    <text evidence="2">The sequence shown here is derived from an EMBL/GenBank/DDBJ whole genome shotgun (WGS) entry which is preliminary data.</text>
</comment>
<proteinExistence type="predicted"/>
<keyword evidence="1" id="KW-0812">Transmembrane</keyword>
<dbReference type="Proteomes" id="UP000095767">
    <property type="component" value="Unassembled WGS sequence"/>
</dbReference>
<protein>
    <submittedName>
        <fullName evidence="2">Uncharacterized protein</fullName>
    </submittedName>
</protein>
<organism evidence="2 3">
    <name type="scientific">Dichanthelium oligosanthes</name>
    <dbReference type="NCBI Taxonomy" id="888268"/>
    <lineage>
        <taxon>Eukaryota</taxon>
        <taxon>Viridiplantae</taxon>
        <taxon>Streptophyta</taxon>
        <taxon>Embryophyta</taxon>
        <taxon>Tracheophyta</taxon>
        <taxon>Spermatophyta</taxon>
        <taxon>Magnoliopsida</taxon>
        <taxon>Liliopsida</taxon>
        <taxon>Poales</taxon>
        <taxon>Poaceae</taxon>
        <taxon>PACMAD clade</taxon>
        <taxon>Panicoideae</taxon>
        <taxon>Panicodae</taxon>
        <taxon>Paniceae</taxon>
        <taxon>Dichantheliinae</taxon>
        <taxon>Dichanthelium</taxon>
    </lineage>
</organism>
<keyword evidence="1" id="KW-0472">Membrane</keyword>
<sequence length="140" mass="15535">MAEEESDGESEEEGEEQGLVEWVRKGLVRVTVDEPTRLPDILTVSLHLPATPGEIACHLEGVTVMAADRQFIVLCTGPKLHGFSSSGHFLFYDTKEDELHLAPPIDWDDEYTEIFGLVPAIMATASFTFVLSMVLLSRRT</sequence>